<organism evidence="1 2">
    <name type="scientific">Colletotrichum scovillei</name>
    <dbReference type="NCBI Taxonomy" id="1209932"/>
    <lineage>
        <taxon>Eukaryota</taxon>
        <taxon>Fungi</taxon>
        <taxon>Dikarya</taxon>
        <taxon>Ascomycota</taxon>
        <taxon>Pezizomycotina</taxon>
        <taxon>Sordariomycetes</taxon>
        <taxon>Hypocreomycetidae</taxon>
        <taxon>Glomerellales</taxon>
        <taxon>Glomerellaceae</taxon>
        <taxon>Colletotrichum</taxon>
        <taxon>Colletotrichum acutatum species complex</taxon>
    </lineage>
</organism>
<comment type="caution">
    <text evidence="1">The sequence shown here is derived from an EMBL/GenBank/DDBJ whole genome shotgun (WGS) entry which is preliminary data.</text>
</comment>
<dbReference type="Proteomes" id="UP000699042">
    <property type="component" value="Unassembled WGS sequence"/>
</dbReference>
<sequence>MELETCQPTSTGGQGNMVSPSIISMLQALYWNNLEGLGKPRQGGTARTLRGHTEDGCKFGEASSSVTLARLAPCRLLLLGGLRHVCASPMDNSPSQFHGAKLNGVYQNSPTAWSWKGGGTAGHGNIVTDIRLT</sequence>
<dbReference type="AlphaFoldDB" id="A0A9P7QYZ5"/>
<name>A0A9P7QYZ5_9PEZI</name>
<dbReference type="EMBL" id="JAESDN010000012">
    <property type="protein sequence ID" value="KAG7043611.1"/>
    <property type="molecule type" value="Genomic_DNA"/>
</dbReference>
<reference evidence="1" key="1">
    <citation type="submission" date="2021-05" db="EMBL/GenBank/DDBJ databases">
        <title>Comparative genomics of three Colletotrichum scovillei strains and genetic complementation revealed genes involved fungal growth and virulence on chili pepper.</title>
        <authorList>
            <person name="Hsieh D.-K."/>
            <person name="Chuang S.-C."/>
            <person name="Chen C.-Y."/>
            <person name="Chao Y.-T."/>
            <person name="Lu M.-Y.J."/>
            <person name="Lee M.-H."/>
            <person name="Shih M.-C."/>
        </authorList>
    </citation>
    <scope>NUCLEOTIDE SEQUENCE</scope>
    <source>
        <strain evidence="1">Coll-153</strain>
    </source>
</reference>
<gene>
    <name evidence="1" type="ORF">JMJ77_003314</name>
</gene>
<accession>A0A9P7QYZ5</accession>
<evidence type="ECO:0000313" key="2">
    <source>
        <dbReference type="Proteomes" id="UP000699042"/>
    </source>
</evidence>
<keyword evidence="2" id="KW-1185">Reference proteome</keyword>
<evidence type="ECO:0000313" key="1">
    <source>
        <dbReference type="EMBL" id="KAG7043611.1"/>
    </source>
</evidence>
<protein>
    <submittedName>
        <fullName evidence="1">Uncharacterized protein</fullName>
    </submittedName>
</protein>
<proteinExistence type="predicted"/>